<comment type="catalytic activity">
    <reaction evidence="13">
        <text>L-dopachrome = 5,6-dihydroxyindole-2-carboxylate</text>
        <dbReference type="Rhea" id="RHEA:13041"/>
        <dbReference type="ChEBI" id="CHEBI:16875"/>
        <dbReference type="ChEBI" id="CHEBI:57509"/>
        <dbReference type="EC" id="5.3.3.12"/>
    </reaction>
</comment>
<dbReference type="Pfam" id="PF00264">
    <property type="entry name" value="Tyrosinase"/>
    <property type="match status" value="1"/>
</dbReference>
<evidence type="ECO:0000256" key="11">
    <source>
        <dbReference type="ARBA" id="ARBA00023180"/>
    </source>
</evidence>
<dbReference type="InterPro" id="IPR050316">
    <property type="entry name" value="Tyrosinase/Hemocyanin"/>
</dbReference>
<evidence type="ECO:0000256" key="4">
    <source>
        <dbReference type="ARBA" id="ARBA00022692"/>
    </source>
</evidence>
<dbReference type="AlphaFoldDB" id="A0A401PZ68"/>
<keyword evidence="8 20" id="KW-1133">Transmembrane helix</keyword>
<evidence type="ECO:0000259" key="22">
    <source>
        <dbReference type="PROSITE" id="PS00498"/>
    </source>
</evidence>
<evidence type="ECO:0000313" key="23">
    <source>
        <dbReference type="EMBL" id="GCB78370.1"/>
    </source>
</evidence>
<comment type="caution">
    <text evidence="23">The sequence shown here is derived from an EMBL/GenBank/DDBJ whole genome shotgun (WGS) entry which is preliminary data.</text>
</comment>
<evidence type="ECO:0000256" key="13">
    <source>
        <dbReference type="ARBA" id="ARBA00036823"/>
    </source>
</evidence>
<dbReference type="InterPro" id="IPR008922">
    <property type="entry name" value="Di-copper_centre_dom_sf"/>
</dbReference>
<evidence type="ECO:0000256" key="10">
    <source>
        <dbReference type="ARBA" id="ARBA00023136"/>
    </source>
</evidence>
<dbReference type="PANTHER" id="PTHR11474:SF4">
    <property type="entry name" value="L-DOPACHROME TAUTOMERASE"/>
    <property type="match status" value="1"/>
</dbReference>
<evidence type="ECO:0000256" key="6">
    <source>
        <dbReference type="ARBA" id="ARBA00022729"/>
    </source>
</evidence>
<comment type="pathway">
    <text evidence="14">Pigment biosynthesis; melanin biosynthesis.</text>
</comment>
<evidence type="ECO:0000256" key="3">
    <source>
        <dbReference type="ARBA" id="ARBA00009928"/>
    </source>
</evidence>
<name>A0A401PZ68_SCYTO</name>
<comment type="subcellular location">
    <subcellularLocation>
        <location evidence="2">Melanosome membrane</location>
        <topology evidence="2">Single-pass type I membrane protein</topology>
    </subcellularLocation>
</comment>
<dbReference type="Gene3D" id="1.10.1280.10">
    <property type="entry name" value="Di-copper center containing domain from catechol oxidase"/>
    <property type="match status" value="1"/>
</dbReference>
<feature type="transmembrane region" description="Helical" evidence="20">
    <location>
        <begin position="332"/>
        <end position="358"/>
    </location>
</feature>
<dbReference type="GO" id="GO:0004167">
    <property type="term" value="F:dopachrome isomerase activity"/>
    <property type="evidence" value="ECO:0007669"/>
    <property type="project" value="UniProtKB-EC"/>
</dbReference>
<evidence type="ECO:0000256" key="16">
    <source>
        <dbReference type="ARBA" id="ARBA00039823"/>
    </source>
</evidence>
<keyword evidence="10 20" id="KW-0472">Membrane</keyword>
<evidence type="ECO:0000259" key="21">
    <source>
        <dbReference type="PROSITE" id="PS00497"/>
    </source>
</evidence>
<comment type="function">
    <text evidence="19">Plays a role in melanin biosynthesis. Catalyzes the conversion of L-dopachrome into 5,6-dihydroxyindole-2-carboxylic acid (DHICA).</text>
</comment>
<keyword evidence="11" id="KW-0325">Glycoprotein</keyword>
<evidence type="ECO:0000256" key="7">
    <source>
        <dbReference type="ARBA" id="ARBA00022833"/>
    </source>
</evidence>
<dbReference type="EMBL" id="BFAA01013100">
    <property type="protein sequence ID" value="GCB78370.1"/>
    <property type="molecule type" value="Genomic_DNA"/>
</dbReference>
<dbReference type="InterPro" id="IPR002227">
    <property type="entry name" value="Tyrosinase_Cu-bd"/>
</dbReference>
<keyword evidence="24" id="KW-1185">Reference proteome</keyword>
<evidence type="ECO:0000256" key="15">
    <source>
        <dbReference type="ARBA" id="ARBA00038932"/>
    </source>
</evidence>
<gene>
    <name evidence="23" type="ORF">scyTo_0018598</name>
</gene>
<keyword evidence="7" id="KW-0862">Zinc</keyword>
<keyword evidence="5" id="KW-0479">Metal-binding</keyword>
<dbReference type="EC" id="5.3.3.12" evidence="15"/>
<evidence type="ECO:0000256" key="20">
    <source>
        <dbReference type="SAM" id="Phobius"/>
    </source>
</evidence>
<keyword evidence="9" id="KW-0470">Melanin biosynthesis</keyword>
<dbReference type="GO" id="GO:0021847">
    <property type="term" value="P:ventricular zone neuroblast division"/>
    <property type="evidence" value="ECO:0007669"/>
    <property type="project" value="TreeGrafter"/>
</dbReference>
<dbReference type="STRING" id="75743.A0A401PZ68"/>
<dbReference type="OMA" id="FFNRTCK"/>
<evidence type="ECO:0000256" key="12">
    <source>
        <dbReference type="ARBA" id="ARBA00023235"/>
    </source>
</evidence>
<evidence type="ECO:0000256" key="19">
    <source>
        <dbReference type="ARBA" id="ARBA00045930"/>
    </source>
</evidence>
<dbReference type="GO" id="GO:0002052">
    <property type="term" value="P:positive regulation of neuroblast proliferation"/>
    <property type="evidence" value="ECO:0007669"/>
    <property type="project" value="TreeGrafter"/>
</dbReference>
<dbReference type="GO" id="GO:0048066">
    <property type="term" value="P:developmental pigmentation"/>
    <property type="evidence" value="ECO:0007669"/>
    <property type="project" value="TreeGrafter"/>
</dbReference>
<comment type="cofactor">
    <cofactor evidence="1">
        <name>Zn(2+)</name>
        <dbReference type="ChEBI" id="CHEBI:29105"/>
    </cofactor>
</comment>
<dbReference type="PROSITE" id="PS00498">
    <property type="entry name" value="TYROSINASE_2"/>
    <property type="match status" value="1"/>
</dbReference>
<organism evidence="23 24">
    <name type="scientific">Scyliorhinus torazame</name>
    <name type="common">Cloudy catshark</name>
    <name type="synonym">Catulus torazame</name>
    <dbReference type="NCBI Taxonomy" id="75743"/>
    <lineage>
        <taxon>Eukaryota</taxon>
        <taxon>Metazoa</taxon>
        <taxon>Chordata</taxon>
        <taxon>Craniata</taxon>
        <taxon>Vertebrata</taxon>
        <taxon>Chondrichthyes</taxon>
        <taxon>Elasmobranchii</taxon>
        <taxon>Galeomorphii</taxon>
        <taxon>Galeoidea</taxon>
        <taxon>Carcharhiniformes</taxon>
        <taxon>Scyliorhinidae</taxon>
        <taxon>Scyliorhinus</taxon>
    </lineage>
</organism>
<dbReference type="PROSITE" id="PS00497">
    <property type="entry name" value="TYROSINASE_1"/>
    <property type="match status" value="1"/>
</dbReference>
<evidence type="ECO:0000313" key="24">
    <source>
        <dbReference type="Proteomes" id="UP000288216"/>
    </source>
</evidence>
<dbReference type="FunFam" id="1.10.1280.10:FF:000002">
    <property type="entry name" value="L-dopachrome tautomerase"/>
    <property type="match status" value="1"/>
</dbReference>
<proteinExistence type="inferred from homology"/>
<comment type="similarity">
    <text evidence="3">Belongs to the tyrosinase family.</text>
</comment>
<evidence type="ECO:0000256" key="2">
    <source>
        <dbReference type="ARBA" id="ARBA00004573"/>
    </source>
</evidence>
<keyword evidence="6" id="KW-0732">Signal</keyword>
<evidence type="ECO:0000256" key="1">
    <source>
        <dbReference type="ARBA" id="ARBA00001947"/>
    </source>
</evidence>
<dbReference type="OrthoDB" id="6132182at2759"/>
<accession>A0A401PZ68</accession>
<dbReference type="GO" id="GO:0016491">
    <property type="term" value="F:oxidoreductase activity"/>
    <property type="evidence" value="ECO:0007669"/>
    <property type="project" value="InterPro"/>
</dbReference>
<evidence type="ECO:0000256" key="17">
    <source>
        <dbReference type="ARBA" id="ARBA00041443"/>
    </source>
</evidence>
<dbReference type="GO" id="GO:0046872">
    <property type="term" value="F:metal ion binding"/>
    <property type="evidence" value="ECO:0007669"/>
    <property type="project" value="UniProtKB-KW"/>
</dbReference>
<evidence type="ECO:0000256" key="9">
    <source>
        <dbReference type="ARBA" id="ARBA00023101"/>
    </source>
</evidence>
<protein>
    <recommendedName>
        <fullName evidence="16">L-dopachrome tautomerase</fullName>
        <ecNumber evidence="15">5.3.3.12</ecNumber>
    </recommendedName>
    <alternativeName>
        <fullName evidence="18">L-dopachrome Delta-isomerase</fullName>
    </alternativeName>
    <alternativeName>
        <fullName evidence="17">Tyrosinase-related protein 2</fullName>
    </alternativeName>
</protein>
<evidence type="ECO:0000256" key="14">
    <source>
        <dbReference type="ARBA" id="ARBA00037907"/>
    </source>
</evidence>
<dbReference type="GO" id="GO:0006583">
    <property type="term" value="P:melanin biosynthetic process from tyrosine"/>
    <property type="evidence" value="ECO:0007669"/>
    <property type="project" value="TreeGrafter"/>
</dbReference>
<feature type="domain" description="Tyrosinase copper-binding" evidence="21">
    <location>
        <begin position="76"/>
        <end position="93"/>
    </location>
</feature>
<sequence>MEQQQFLDALDQAKTATHPDYVIATQHWLSLLGPNGTQPQVANVTIYNYFVWLHYYSTRDTLLGPGRAFKAIDFSHQGPAFLTWHRYHLMLLERDLQKLIGNESFALPYWNFATGRNDCDVCTASLLGSMRLDNPTLINQSSRFSQWEIVCNSLDEYNRLVTLCNGTNEGPIRRGFMEMSSTRLPTMEDVRRCMSLKEFDTPPYFQNSSFSFRNALEGFDTPDGETGTGEIQSLHNLVHSFLNGTDAFAHSAANDPLFVVLHAFIDAVFDEWMKQNSPSISSWPEEMAPIGHNRQSNMVPFFPPVTNEELFASSADLGYSYAVELPEFQISLGFVLGVIFGGIFLSLVLLAVLMMLILRQRRNRGFEPLLGSEFSNKMYTEEA</sequence>
<keyword evidence="12" id="KW-0413">Isomerase</keyword>
<dbReference type="GO" id="GO:0033162">
    <property type="term" value="C:melanosome membrane"/>
    <property type="evidence" value="ECO:0007669"/>
    <property type="project" value="UniProtKB-SubCell"/>
</dbReference>
<feature type="domain" description="Tyrosinase copper-binding" evidence="22">
    <location>
        <begin position="255"/>
        <end position="266"/>
    </location>
</feature>
<evidence type="ECO:0000256" key="8">
    <source>
        <dbReference type="ARBA" id="ARBA00022989"/>
    </source>
</evidence>
<evidence type="ECO:0000256" key="5">
    <source>
        <dbReference type="ARBA" id="ARBA00022723"/>
    </source>
</evidence>
<reference evidence="23 24" key="1">
    <citation type="journal article" date="2018" name="Nat. Ecol. Evol.">
        <title>Shark genomes provide insights into elasmobranch evolution and the origin of vertebrates.</title>
        <authorList>
            <person name="Hara Y"/>
            <person name="Yamaguchi K"/>
            <person name="Onimaru K"/>
            <person name="Kadota M"/>
            <person name="Koyanagi M"/>
            <person name="Keeley SD"/>
            <person name="Tatsumi K"/>
            <person name="Tanaka K"/>
            <person name="Motone F"/>
            <person name="Kageyama Y"/>
            <person name="Nozu R"/>
            <person name="Adachi N"/>
            <person name="Nishimura O"/>
            <person name="Nakagawa R"/>
            <person name="Tanegashima C"/>
            <person name="Kiyatake I"/>
            <person name="Matsumoto R"/>
            <person name="Murakumo K"/>
            <person name="Nishida K"/>
            <person name="Terakita A"/>
            <person name="Kuratani S"/>
            <person name="Sato K"/>
            <person name="Hyodo S Kuraku.S."/>
        </authorList>
    </citation>
    <scope>NUCLEOTIDE SEQUENCE [LARGE SCALE GENOMIC DNA]</scope>
</reference>
<evidence type="ECO:0000256" key="18">
    <source>
        <dbReference type="ARBA" id="ARBA00042019"/>
    </source>
</evidence>
<dbReference type="PANTHER" id="PTHR11474">
    <property type="entry name" value="TYROSINASE FAMILY MEMBER"/>
    <property type="match status" value="1"/>
</dbReference>
<dbReference type="PRINTS" id="PR00092">
    <property type="entry name" value="TYROSINASE"/>
</dbReference>
<keyword evidence="4 20" id="KW-0812">Transmembrane</keyword>
<dbReference type="Proteomes" id="UP000288216">
    <property type="component" value="Unassembled WGS sequence"/>
</dbReference>
<dbReference type="SUPFAM" id="SSF48056">
    <property type="entry name" value="Di-copper centre-containing domain"/>
    <property type="match status" value="1"/>
</dbReference>